<feature type="compositionally biased region" description="Basic and acidic residues" evidence="1">
    <location>
        <begin position="64"/>
        <end position="79"/>
    </location>
</feature>
<feature type="region of interest" description="Disordered" evidence="1">
    <location>
        <begin position="598"/>
        <end position="646"/>
    </location>
</feature>
<feature type="region of interest" description="Disordered" evidence="1">
    <location>
        <begin position="659"/>
        <end position="715"/>
    </location>
</feature>
<feature type="region of interest" description="Disordered" evidence="1">
    <location>
        <begin position="268"/>
        <end position="312"/>
    </location>
</feature>
<keyword evidence="3" id="KW-1185">Reference proteome</keyword>
<feature type="region of interest" description="Disordered" evidence="1">
    <location>
        <begin position="515"/>
        <end position="541"/>
    </location>
</feature>
<gene>
    <name evidence="2" type="ORF">PG996_000529</name>
</gene>
<proteinExistence type="predicted"/>
<organism evidence="2 3">
    <name type="scientific">Apiospora saccharicola</name>
    <dbReference type="NCBI Taxonomy" id="335842"/>
    <lineage>
        <taxon>Eukaryota</taxon>
        <taxon>Fungi</taxon>
        <taxon>Dikarya</taxon>
        <taxon>Ascomycota</taxon>
        <taxon>Pezizomycotina</taxon>
        <taxon>Sordariomycetes</taxon>
        <taxon>Xylariomycetidae</taxon>
        <taxon>Amphisphaeriales</taxon>
        <taxon>Apiosporaceae</taxon>
        <taxon>Apiospora</taxon>
    </lineage>
</organism>
<accession>A0ABR1WE02</accession>
<protein>
    <submittedName>
        <fullName evidence="2">Uncharacterized protein</fullName>
    </submittedName>
</protein>
<feature type="compositionally biased region" description="Low complexity" evidence="1">
    <location>
        <begin position="526"/>
        <end position="535"/>
    </location>
</feature>
<feature type="compositionally biased region" description="Basic and acidic residues" evidence="1">
    <location>
        <begin position="96"/>
        <end position="107"/>
    </location>
</feature>
<evidence type="ECO:0000256" key="1">
    <source>
        <dbReference type="SAM" id="MobiDB-lite"/>
    </source>
</evidence>
<comment type="caution">
    <text evidence="2">The sequence shown here is derived from an EMBL/GenBank/DDBJ whole genome shotgun (WGS) entry which is preliminary data.</text>
</comment>
<evidence type="ECO:0000313" key="2">
    <source>
        <dbReference type="EMBL" id="KAK8081748.1"/>
    </source>
</evidence>
<feature type="compositionally biased region" description="Basic residues" evidence="1">
    <location>
        <begin position="24"/>
        <end position="34"/>
    </location>
</feature>
<feature type="compositionally biased region" description="Basic residues" evidence="1">
    <location>
        <begin position="680"/>
        <end position="689"/>
    </location>
</feature>
<feature type="region of interest" description="Disordered" evidence="1">
    <location>
        <begin position="1"/>
        <end position="150"/>
    </location>
</feature>
<feature type="compositionally biased region" description="Basic and acidic residues" evidence="1">
    <location>
        <begin position="116"/>
        <end position="138"/>
    </location>
</feature>
<reference evidence="2 3" key="1">
    <citation type="submission" date="2023-01" db="EMBL/GenBank/DDBJ databases">
        <title>Analysis of 21 Apiospora genomes using comparative genomics revels a genus with tremendous synthesis potential of carbohydrate active enzymes and secondary metabolites.</title>
        <authorList>
            <person name="Sorensen T."/>
        </authorList>
    </citation>
    <scope>NUCLEOTIDE SEQUENCE [LARGE SCALE GENOMIC DNA]</scope>
    <source>
        <strain evidence="2 3">CBS 83171</strain>
    </source>
</reference>
<feature type="compositionally biased region" description="Basic and acidic residues" evidence="1">
    <location>
        <begin position="297"/>
        <end position="306"/>
    </location>
</feature>
<name>A0ABR1WE02_9PEZI</name>
<feature type="compositionally biased region" description="Low complexity" evidence="1">
    <location>
        <begin position="82"/>
        <end position="94"/>
    </location>
</feature>
<dbReference type="EMBL" id="JAQQWM010000001">
    <property type="protein sequence ID" value="KAK8081748.1"/>
    <property type="molecule type" value="Genomic_DNA"/>
</dbReference>
<evidence type="ECO:0000313" key="3">
    <source>
        <dbReference type="Proteomes" id="UP001446871"/>
    </source>
</evidence>
<feature type="compositionally biased region" description="Basic and acidic residues" evidence="1">
    <location>
        <begin position="515"/>
        <end position="525"/>
    </location>
</feature>
<sequence>MNWTEGNLARHSRGKTAKNEVLKRQKQHFAKARSRLLNGEPRQSPITISFLNSPIARQPAEHASPPEHDGPSSPEDQRHYPSSQSSSSIRSGQQPLHDRAEAHHPHDPFTSNPEIIRNESSRKQPAKRKAETTPEKASREKRRKLLDKSDWAGLAMQQPLDLTFPGQMRMGRVWSNTYPADRGKTGKSRHFVRERPVNRGGPVRYKNGDLELQPTIQRIRVQVGSQDTYISNGSSPLSIRLRRAGSDRGNSTDISTLISESSLRSSCHDDWPRQCRKSPSRSVEEHPKERRSHIHRSTRELRRSREAASSSHRSYESSAAYIAYASLTPERPTPLRDAQKILDWSPSVSLDSGSLEVEVRRPTSRPDAMDIAENEKWKTLVDSSDHLIPLTRGSSLLNSPRMFPAISPGISERMIHNDNPDIEPTWSAHMQVGERPSYESRYTIAANAMTSVGNIGTPAAQVSKLQNAPLGIRKPKDPEVQNDMEENMTWMKFALGSDSDEFERRALQEAARLAAREIRPSKSPEEVPSTETSSKYFRSIPRRAGSPEVSADAFLASSDDVASTAVTNTSRIATLGSTHSSPSTANQPIETSISCNSMYDTTPDEYPSLESATSAMPTTISDVETTKATMATSEDSETSKGPPQRYRFTAPQAFVGKHAHKEKLRRMQMPPPEIPDITRRNKRKGRPKKKALDGRMSIRELSNFDGDPIEDIEDD</sequence>
<dbReference type="Proteomes" id="UP001446871">
    <property type="component" value="Unassembled WGS sequence"/>
</dbReference>
<feature type="compositionally biased region" description="Polar residues" evidence="1">
    <location>
        <begin position="610"/>
        <end position="633"/>
    </location>
</feature>